<feature type="domain" description="GST C-terminal" evidence="2">
    <location>
        <begin position="88"/>
        <end position="228"/>
    </location>
</feature>
<dbReference type="EMBL" id="CP116805">
    <property type="protein sequence ID" value="WCL54872.1"/>
    <property type="molecule type" value="Genomic_DNA"/>
</dbReference>
<reference evidence="3" key="1">
    <citation type="submission" date="2023-01" db="EMBL/GenBank/DDBJ databases">
        <title>The genome sequence of Kordiimonadaceae bacterium 6D33.</title>
        <authorList>
            <person name="Liu Y."/>
        </authorList>
    </citation>
    <scope>NUCLEOTIDE SEQUENCE</scope>
    <source>
        <strain evidence="3">6D33</strain>
    </source>
</reference>
<protein>
    <submittedName>
        <fullName evidence="3">Glutathione S-transferase family protein</fullName>
    </submittedName>
</protein>
<keyword evidence="4" id="KW-1185">Reference proteome</keyword>
<sequence>MVRQLFELCGRDPALRFSPYVWRVRLILEHKGLAFEGIPWRFLDKPSIEPAGSKTVPVLKDGARWVADSFDIACYLDAAYPDRTVFGGEEGRAPARFFNEWLNRTVVLGIFPMIVADIASVLDDENAVYFRQTREKYLGRSLEEAQAGREAAHAQFLKGLAPVRATLERQPYLGGNRPGFADFALMGTLMWPHVVSGFDVLEGAGPIVDWRTRMDAEMGGVMDRATRA</sequence>
<dbReference type="InterPro" id="IPR054416">
    <property type="entry name" value="GST_UstS-like_C"/>
</dbReference>
<evidence type="ECO:0000259" key="1">
    <source>
        <dbReference type="PROSITE" id="PS50404"/>
    </source>
</evidence>
<dbReference type="CDD" id="cd03038">
    <property type="entry name" value="GST_N_etherase_LigE"/>
    <property type="match status" value="1"/>
</dbReference>
<dbReference type="AlphaFoldDB" id="A0AAF0BM13"/>
<feature type="domain" description="GST N-terminal" evidence="1">
    <location>
        <begin position="8"/>
        <end position="84"/>
    </location>
</feature>
<dbReference type="PROSITE" id="PS50404">
    <property type="entry name" value="GST_NTER"/>
    <property type="match status" value="1"/>
</dbReference>
<dbReference type="InterPro" id="IPR036282">
    <property type="entry name" value="Glutathione-S-Trfase_C_sf"/>
</dbReference>
<dbReference type="GO" id="GO:0004364">
    <property type="term" value="F:glutathione transferase activity"/>
    <property type="evidence" value="ECO:0007669"/>
    <property type="project" value="TreeGrafter"/>
</dbReference>
<dbReference type="InterPro" id="IPR004045">
    <property type="entry name" value="Glutathione_S-Trfase_N"/>
</dbReference>
<dbReference type="KEGG" id="gso:PH603_03755"/>
<evidence type="ECO:0000259" key="2">
    <source>
        <dbReference type="PROSITE" id="PS50405"/>
    </source>
</evidence>
<organism evidence="3 4">
    <name type="scientific">Gimibacter soli</name>
    <dbReference type="NCBI Taxonomy" id="3024400"/>
    <lineage>
        <taxon>Bacteria</taxon>
        <taxon>Pseudomonadati</taxon>
        <taxon>Pseudomonadota</taxon>
        <taxon>Alphaproteobacteria</taxon>
        <taxon>Kordiimonadales</taxon>
        <taxon>Temperatibacteraceae</taxon>
        <taxon>Gimibacter</taxon>
    </lineage>
</organism>
<dbReference type="GO" id="GO:0045174">
    <property type="term" value="F:glutathione dehydrogenase (ascorbate) activity"/>
    <property type="evidence" value="ECO:0007669"/>
    <property type="project" value="TreeGrafter"/>
</dbReference>
<dbReference type="SUPFAM" id="SSF52833">
    <property type="entry name" value="Thioredoxin-like"/>
    <property type="match status" value="1"/>
</dbReference>
<dbReference type="GO" id="GO:0006749">
    <property type="term" value="P:glutathione metabolic process"/>
    <property type="evidence" value="ECO:0007669"/>
    <property type="project" value="TreeGrafter"/>
</dbReference>
<name>A0AAF0BM13_9PROT</name>
<accession>A0AAF0BM13</accession>
<dbReference type="Pfam" id="PF13409">
    <property type="entry name" value="GST_N_2"/>
    <property type="match status" value="1"/>
</dbReference>
<dbReference type="RefSeq" id="WP_289504602.1">
    <property type="nucleotide sequence ID" value="NZ_CP116805.1"/>
</dbReference>
<dbReference type="InterPro" id="IPR010987">
    <property type="entry name" value="Glutathione-S-Trfase_C-like"/>
</dbReference>
<dbReference type="Gene3D" id="3.40.30.10">
    <property type="entry name" value="Glutaredoxin"/>
    <property type="match status" value="1"/>
</dbReference>
<proteinExistence type="predicted"/>
<dbReference type="PANTHER" id="PTHR43968:SF6">
    <property type="entry name" value="GLUTATHIONE S-TRANSFERASE OMEGA"/>
    <property type="match status" value="1"/>
</dbReference>
<dbReference type="PANTHER" id="PTHR43968">
    <property type="match status" value="1"/>
</dbReference>
<dbReference type="Proteomes" id="UP001217500">
    <property type="component" value="Chromosome"/>
</dbReference>
<dbReference type="Pfam" id="PF22041">
    <property type="entry name" value="GST_C_7"/>
    <property type="match status" value="1"/>
</dbReference>
<dbReference type="InterPro" id="IPR036249">
    <property type="entry name" value="Thioredoxin-like_sf"/>
</dbReference>
<gene>
    <name evidence="3" type="ORF">PH603_03755</name>
</gene>
<dbReference type="Gene3D" id="1.20.1050.10">
    <property type="match status" value="1"/>
</dbReference>
<evidence type="ECO:0000313" key="3">
    <source>
        <dbReference type="EMBL" id="WCL54872.1"/>
    </source>
</evidence>
<dbReference type="GO" id="GO:0005737">
    <property type="term" value="C:cytoplasm"/>
    <property type="evidence" value="ECO:0007669"/>
    <property type="project" value="TreeGrafter"/>
</dbReference>
<dbReference type="InterPro" id="IPR050983">
    <property type="entry name" value="GST_Omega/HSP26"/>
</dbReference>
<dbReference type="SUPFAM" id="SSF47616">
    <property type="entry name" value="GST C-terminal domain-like"/>
    <property type="match status" value="1"/>
</dbReference>
<evidence type="ECO:0000313" key="4">
    <source>
        <dbReference type="Proteomes" id="UP001217500"/>
    </source>
</evidence>
<dbReference type="PROSITE" id="PS50405">
    <property type="entry name" value="GST_CTER"/>
    <property type="match status" value="1"/>
</dbReference>